<dbReference type="Proteomes" id="UP001472677">
    <property type="component" value="Unassembled WGS sequence"/>
</dbReference>
<proteinExistence type="predicted"/>
<evidence type="ECO:0000313" key="2">
    <source>
        <dbReference type="EMBL" id="KAK8589474.1"/>
    </source>
</evidence>
<organism evidence="2 3">
    <name type="scientific">Hibiscus sabdariffa</name>
    <name type="common">roselle</name>
    <dbReference type="NCBI Taxonomy" id="183260"/>
    <lineage>
        <taxon>Eukaryota</taxon>
        <taxon>Viridiplantae</taxon>
        <taxon>Streptophyta</taxon>
        <taxon>Embryophyta</taxon>
        <taxon>Tracheophyta</taxon>
        <taxon>Spermatophyta</taxon>
        <taxon>Magnoliopsida</taxon>
        <taxon>eudicotyledons</taxon>
        <taxon>Gunneridae</taxon>
        <taxon>Pentapetalae</taxon>
        <taxon>rosids</taxon>
        <taxon>malvids</taxon>
        <taxon>Malvales</taxon>
        <taxon>Malvaceae</taxon>
        <taxon>Malvoideae</taxon>
        <taxon>Hibiscus</taxon>
    </lineage>
</organism>
<evidence type="ECO:0000256" key="1">
    <source>
        <dbReference type="SAM" id="MobiDB-lite"/>
    </source>
</evidence>
<feature type="region of interest" description="Disordered" evidence="1">
    <location>
        <begin position="1"/>
        <end position="30"/>
    </location>
</feature>
<reference evidence="2 3" key="1">
    <citation type="journal article" date="2024" name="G3 (Bethesda)">
        <title>Genome assembly of Hibiscus sabdariffa L. provides insights into metabolisms of medicinal natural products.</title>
        <authorList>
            <person name="Kim T."/>
        </authorList>
    </citation>
    <scope>NUCLEOTIDE SEQUENCE [LARGE SCALE GENOMIC DNA]</scope>
    <source>
        <strain evidence="2">TK-2024</strain>
        <tissue evidence="2">Old leaves</tissue>
    </source>
</reference>
<feature type="compositionally biased region" description="Basic and acidic residues" evidence="1">
    <location>
        <begin position="1"/>
        <end position="13"/>
    </location>
</feature>
<dbReference type="EMBL" id="JBBPBM010000004">
    <property type="protein sequence ID" value="KAK8589474.1"/>
    <property type="molecule type" value="Genomic_DNA"/>
</dbReference>
<comment type="caution">
    <text evidence="2">The sequence shown here is derived from an EMBL/GenBank/DDBJ whole genome shotgun (WGS) entry which is preliminary data.</text>
</comment>
<protein>
    <submittedName>
        <fullName evidence="2">Uncharacterized protein</fullName>
    </submittedName>
</protein>
<gene>
    <name evidence="2" type="ORF">V6N12_023869</name>
</gene>
<name>A0ABR2FYY0_9ROSI</name>
<sequence length="209" mass="22808">MGAEDQCDREVDKGQVNASESREDGVKLSSDGEVAGKAVVSKDVSLERFDEADLGRVCWRGNGVWNGQEDVNDTLVSVVRDHDQLVDVVVTCVGPVIECSTTEVLVSNRHPRKVRLLSDIINSLQTPEEKRKTAKAILRKGHGCPRKSVVSTSEIVYISLSDSDLLHRQETILKEAATTLEFGKLLGAKTIGCEAVIVQDSARILTHSQ</sequence>
<keyword evidence="3" id="KW-1185">Reference proteome</keyword>
<evidence type="ECO:0000313" key="3">
    <source>
        <dbReference type="Proteomes" id="UP001472677"/>
    </source>
</evidence>
<accession>A0ABR2FYY0</accession>